<dbReference type="Proteomes" id="UP000839052">
    <property type="component" value="Chromosome"/>
</dbReference>
<accession>A0ABM8YZZ9</accession>
<dbReference type="EMBL" id="OU912926">
    <property type="protein sequence ID" value="CAG9933150.1"/>
    <property type="molecule type" value="Genomic_DNA"/>
</dbReference>
<name>A0ABM8YZZ9_9PROT</name>
<reference evidence="1 2" key="1">
    <citation type="submission" date="2021-10" db="EMBL/GenBank/DDBJ databases">
        <authorList>
            <person name="Koch H."/>
        </authorList>
    </citation>
    <scope>NUCLEOTIDE SEQUENCE [LARGE SCALE GENOMIC DNA]</scope>
    <source>
        <strain evidence="1">6680</strain>
    </source>
</reference>
<evidence type="ECO:0000313" key="2">
    <source>
        <dbReference type="Proteomes" id="UP000839052"/>
    </source>
</evidence>
<organism evidence="1 2">
    <name type="scientific">Candidatus Nitrotoga arctica</name>
    <dbReference type="NCBI Taxonomy" id="453162"/>
    <lineage>
        <taxon>Bacteria</taxon>
        <taxon>Pseudomonadati</taxon>
        <taxon>Pseudomonadota</taxon>
        <taxon>Betaproteobacteria</taxon>
        <taxon>Nitrosomonadales</taxon>
        <taxon>Gallionellaceae</taxon>
        <taxon>Candidatus Nitrotoga</taxon>
    </lineage>
</organism>
<proteinExistence type="predicted"/>
<dbReference type="SUPFAM" id="SSF52540">
    <property type="entry name" value="P-loop containing nucleoside triphosphate hydrolases"/>
    <property type="match status" value="1"/>
</dbReference>
<protein>
    <recommendedName>
        <fullName evidence="3">DNA helicase</fullName>
    </recommendedName>
</protein>
<evidence type="ECO:0000313" key="1">
    <source>
        <dbReference type="EMBL" id="CAG9933150.1"/>
    </source>
</evidence>
<keyword evidence="2" id="KW-1185">Reference proteome</keyword>
<evidence type="ECO:0008006" key="3">
    <source>
        <dbReference type="Google" id="ProtNLM"/>
    </source>
</evidence>
<dbReference type="RefSeq" id="WP_239796977.1">
    <property type="nucleotide sequence ID" value="NZ_OU912926.1"/>
</dbReference>
<gene>
    <name evidence="1" type="ORF">NTG6680_1901</name>
</gene>
<sequence length="162" mass="18536">MDWLHGYRAEHLAQVCTKPILILCYNNTLASKLRDVMSTNGLDAKVLVQTFHSWCSSQLRAYNVSFPKHHGNDNDFFSGMVNTLIRAVDNKQVPSGQYDAVLIDEGHDFRPEWLKLVVQMVDPQSNSLLVLYDDAQSITNIPRSRNSALRVLGFRRKAERQF</sequence>
<dbReference type="Gene3D" id="3.40.50.300">
    <property type="entry name" value="P-loop containing nucleotide triphosphate hydrolases"/>
    <property type="match status" value="1"/>
</dbReference>
<dbReference type="InterPro" id="IPR027417">
    <property type="entry name" value="P-loop_NTPase"/>
</dbReference>